<reference evidence="4 5" key="1">
    <citation type="submission" date="2024-10" db="EMBL/GenBank/DDBJ databases">
        <title>Updated reference genomes for cyclostephanoid diatoms.</title>
        <authorList>
            <person name="Roberts W.R."/>
            <person name="Alverson A.J."/>
        </authorList>
    </citation>
    <scope>NUCLEOTIDE SEQUENCE [LARGE SCALE GENOMIC DNA]</scope>
    <source>
        <strain evidence="4 5">AJA228-03</strain>
    </source>
</reference>
<sequence>MNQVSFSSLLCVLVFGCGLVVAASSSQIERQLRPDQLSENWEHEEELAVLLYEKIEASKSASPTSTITLSPSFSRAPSYSTLPSEMPTTKPSMNPSASPSVSAIPTTAGPTHVPSENPSMSQSPSKSPTMSPSLSPSTIPSFSSRPSAEPSMTPTTSQSPTIYKSSPPSQSPSHSAKPSDSPTGEVATESSVIINQDKSMSGSAMALVLISVLCSIVLATSAYLYRRGARSREHNRIMTIALSEMLDARNVGSTDSYDVCLDLRNKNSDTVENQYSGAESGLESHVDLERGMNGIIEIPNSKQLAEENQRVRHLSETFSTADDDKMLAASTMDTLDMIVAPTMDTFDMIAAPMDTFDMIAAPTMDTFEVIATPTMDTFESTRKGIIKGVNDSKYQSFAVKKSKGKINNSQEPPPKVSNLDETRRTKMVGFDDMSVLSEIASEQLTELIDDVAYIKGMLSQLSSKEEVVERGFKDGGCSANECLQWFAGVSDNASTGSVEREEKTNEMQENETLSSLEREREMKEKQDAHVATLMSFVNKMEAEKIDRQVDAITKMKEDDMKRNGGRLPFKKGKKQRKMSSADKRANQHKRNDR</sequence>
<evidence type="ECO:0000313" key="5">
    <source>
        <dbReference type="Proteomes" id="UP001530377"/>
    </source>
</evidence>
<keyword evidence="5" id="KW-1185">Reference proteome</keyword>
<feature type="transmembrane region" description="Helical" evidence="2">
    <location>
        <begin position="204"/>
        <end position="225"/>
    </location>
</feature>
<keyword evidence="2" id="KW-1133">Transmembrane helix</keyword>
<keyword evidence="2" id="KW-0812">Transmembrane</keyword>
<feature type="region of interest" description="Disordered" evidence="1">
    <location>
        <begin position="494"/>
        <end position="526"/>
    </location>
</feature>
<keyword evidence="3" id="KW-0732">Signal</keyword>
<gene>
    <name evidence="4" type="ORF">ACHAXA_005213</name>
</gene>
<dbReference type="Proteomes" id="UP001530377">
    <property type="component" value="Unassembled WGS sequence"/>
</dbReference>
<comment type="caution">
    <text evidence="4">The sequence shown here is derived from an EMBL/GenBank/DDBJ whole genome shotgun (WGS) entry which is preliminary data.</text>
</comment>
<protein>
    <recommendedName>
        <fullName evidence="6">Transmembrane protein</fullName>
    </recommendedName>
</protein>
<evidence type="ECO:0000256" key="2">
    <source>
        <dbReference type="SAM" id="Phobius"/>
    </source>
</evidence>
<evidence type="ECO:0000256" key="3">
    <source>
        <dbReference type="SAM" id="SignalP"/>
    </source>
</evidence>
<feature type="compositionally biased region" description="Basic and acidic residues" evidence="1">
    <location>
        <begin position="579"/>
        <end position="593"/>
    </location>
</feature>
<accession>A0ABD3SEQ4</accession>
<feature type="compositionally biased region" description="Low complexity" evidence="1">
    <location>
        <begin position="114"/>
        <end position="182"/>
    </location>
</feature>
<feature type="region of interest" description="Disordered" evidence="1">
    <location>
        <begin position="61"/>
        <end position="189"/>
    </location>
</feature>
<feature type="region of interest" description="Disordered" evidence="1">
    <location>
        <begin position="555"/>
        <end position="593"/>
    </location>
</feature>
<organism evidence="4 5">
    <name type="scientific">Cyclostephanos tholiformis</name>
    <dbReference type="NCBI Taxonomy" id="382380"/>
    <lineage>
        <taxon>Eukaryota</taxon>
        <taxon>Sar</taxon>
        <taxon>Stramenopiles</taxon>
        <taxon>Ochrophyta</taxon>
        <taxon>Bacillariophyta</taxon>
        <taxon>Coscinodiscophyceae</taxon>
        <taxon>Thalassiosirophycidae</taxon>
        <taxon>Stephanodiscales</taxon>
        <taxon>Stephanodiscaceae</taxon>
        <taxon>Cyclostephanos</taxon>
    </lineage>
</organism>
<feature type="compositionally biased region" description="Basic residues" evidence="1">
    <location>
        <begin position="568"/>
        <end position="577"/>
    </location>
</feature>
<evidence type="ECO:0000313" key="4">
    <source>
        <dbReference type="EMBL" id="KAL3823025.1"/>
    </source>
</evidence>
<evidence type="ECO:0008006" key="6">
    <source>
        <dbReference type="Google" id="ProtNLM"/>
    </source>
</evidence>
<feature type="compositionally biased region" description="Polar residues" evidence="1">
    <location>
        <begin position="61"/>
        <end position="109"/>
    </location>
</feature>
<feature type="compositionally biased region" description="Basic and acidic residues" evidence="1">
    <location>
        <begin position="516"/>
        <end position="526"/>
    </location>
</feature>
<name>A0ABD3SEQ4_9STRA</name>
<feature type="signal peptide" evidence="3">
    <location>
        <begin position="1"/>
        <end position="22"/>
    </location>
</feature>
<proteinExistence type="predicted"/>
<evidence type="ECO:0000256" key="1">
    <source>
        <dbReference type="SAM" id="MobiDB-lite"/>
    </source>
</evidence>
<dbReference type="EMBL" id="JALLPB020000048">
    <property type="protein sequence ID" value="KAL3823025.1"/>
    <property type="molecule type" value="Genomic_DNA"/>
</dbReference>
<feature type="chain" id="PRO_5044830601" description="Transmembrane protein" evidence="3">
    <location>
        <begin position="23"/>
        <end position="593"/>
    </location>
</feature>
<keyword evidence="2" id="KW-0472">Membrane</keyword>
<dbReference type="AlphaFoldDB" id="A0ABD3SEQ4"/>